<gene>
    <name evidence="1" type="ORF">N868_00880</name>
</gene>
<evidence type="ECO:0000313" key="2">
    <source>
        <dbReference type="Proteomes" id="UP000029839"/>
    </source>
</evidence>
<name>A0A0A0BX26_9CELL</name>
<sequence>MTDRPEAPADDDVVCSARGCRADATWGLRWNNPRLHTAERRKVWLACGDHRQGLEDFLGARGFHRETVPVGELDDSDG</sequence>
<dbReference type="Proteomes" id="UP000029839">
    <property type="component" value="Unassembled WGS sequence"/>
</dbReference>
<dbReference type="AlphaFoldDB" id="A0A0A0BX26"/>
<reference evidence="1 2" key="2">
    <citation type="journal article" date="2015" name="Stand. Genomic Sci.">
        <title>Draft genome sequence of Cellulomonas carbonis T26(T) and comparative analysis of six Cellulomonas genomes.</title>
        <authorList>
            <person name="Zhuang W."/>
            <person name="Zhang S."/>
            <person name="Xia X."/>
            <person name="Wang G."/>
        </authorList>
    </citation>
    <scope>NUCLEOTIDE SEQUENCE [LARGE SCALE GENOMIC DNA]</scope>
    <source>
        <strain evidence="1 2">T26</strain>
    </source>
</reference>
<proteinExistence type="predicted"/>
<accession>A0A0A0BX26</accession>
<protein>
    <recommendedName>
        <fullName evidence="3">Acetone carboxylase</fullName>
    </recommendedName>
</protein>
<evidence type="ECO:0000313" key="1">
    <source>
        <dbReference type="EMBL" id="KGM12212.1"/>
    </source>
</evidence>
<dbReference type="EMBL" id="AXCY01000007">
    <property type="protein sequence ID" value="KGM12212.1"/>
    <property type="molecule type" value="Genomic_DNA"/>
</dbReference>
<keyword evidence="2" id="KW-1185">Reference proteome</keyword>
<dbReference type="OrthoDB" id="5193525at2"/>
<comment type="caution">
    <text evidence="1">The sequence shown here is derived from an EMBL/GenBank/DDBJ whole genome shotgun (WGS) entry which is preliminary data.</text>
</comment>
<organism evidence="1 2">
    <name type="scientific">Cellulomonas carbonis T26</name>
    <dbReference type="NCBI Taxonomy" id="947969"/>
    <lineage>
        <taxon>Bacteria</taxon>
        <taxon>Bacillati</taxon>
        <taxon>Actinomycetota</taxon>
        <taxon>Actinomycetes</taxon>
        <taxon>Micrococcales</taxon>
        <taxon>Cellulomonadaceae</taxon>
        <taxon>Cellulomonas</taxon>
    </lineage>
</organism>
<evidence type="ECO:0008006" key="3">
    <source>
        <dbReference type="Google" id="ProtNLM"/>
    </source>
</evidence>
<dbReference type="RefSeq" id="WP_052425858.1">
    <property type="nucleotide sequence ID" value="NZ_AXCY01000007.1"/>
</dbReference>
<reference evidence="1 2" key="1">
    <citation type="submission" date="2013-08" db="EMBL/GenBank/DDBJ databases">
        <title>Genome sequencing of Cellulomonas carbonis T26.</title>
        <authorList>
            <person name="Chen F."/>
            <person name="Li Y."/>
            <person name="Wang G."/>
        </authorList>
    </citation>
    <scope>NUCLEOTIDE SEQUENCE [LARGE SCALE GENOMIC DNA]</scope>
    <source>
        <strain evidence="1 2">T26</strain>
    </source>
</reference>